<proteinExistence type="inferred from homology"/>
<dbReference type="Pfam" id="PF09764">
    <property type="entry name" value="Nt_Gln_amidase"/>
    <property type="match status" value="1"/>
</dbReference>
<comment type="similarity">
    <text evidence="1">Belongs to the NTAQ1 family.</text>
</comment>
<comment type="caution">
    <text evidence="10">The sequence shown here is derived from an EMBL/GenBank/DDBJ whole genome shotgun (WGS) entry which is preliminary data.</text>
</comment>
<evidence type="ECO:0000256" key="4">
    <source>
        <dbReference type="ARBA" id="ARBA00021247"/>
    </source>
</evidence>
<sequence>RISARRFASSEEGEALAVLEGILWDKKRRIPKVYIETDVEAIVTFCRTGGAAISCTSKAILQDCLALFSSFVNIDICYVPRSANIVAHALASRTVGNNYNWSWRAVSNTIISDTNMRIKEHDSPPTIIPTSPIDFDHTPSYCEENVYMLCKKLMKNGVANEDGSDLFVVFISNENNQIPLWHQKSSARADGLVLWDYHLICIQRKKEENTVQVWDLDSNLPLPSPLKQYVSEAIRPSFQLYSGYQRLFRVVHAPVFLCHFASDRRHMKDSDGTWIAQPPPYEPIVAEDGDVHNLNEYIKFSTAEVLNVENDTVDCDFSEKMGVVVREGQFEDFFNRLPC</sequence>
<feature type="non-terminal residue" evidence="10">
    <location>
        <position position="1"/>
    </location>
</feature>
<evidence type="ECO:0000256" key="6">
    <source>
        <dbReference type="ARBA" id="ARBA00029677"/>
    </source>
</evidence>
<name>A0A7J7MUG9_9MAGN</name>
<organism evidence="10 11">
    <name type="scientific">Kingdonia uniflora</name>
    <dbReference type="NCBI Taxonomy" id="39325"/>
    <lineage>
        <taxon>Eukaryota</taxon>
        <taxon>Viridiplantae</taxon>
        <taxon>Streptophyta</taxon>
        <taxon>Embryophyta</taxon>
        <taxon>Tracheophyta</taxon>
        <taxon>Spermatophyta</taxon>
        <taxon>Magnoliopsida</taxon>
        <taxon>Ranunculales</taxon>
        <taxon>Circaeasteraceae</taxon>
        <taxon>Kingdonia</taxon>
    </lineage>
</organism>
<dbReference type="InterPro" id="IPR023128">
    <property type="entry name" value="Prot_N_Gln_amidohydro_ab_roll"/>
</dbReference>
<evidence type="ECO:0000259" key="9">
    <source>
        <dbReference type="Pfam" id="PF13456"/>
    </source>
</evidence>
<evidence type="ECO:0000313" key="11">
    <source>
        <dbReference type="Proteomes" id="UP000541444"/>
    </source>
</evidence>
<feature type="domain" description="RNase H type-1" evidence="9">
    <location>
        <begin position="5"/>
        <end position="93"/>
    </location>
</feature>
<dbReference type="OrthoDB" id="191192at2759"/>
<evidence type="ECO:0000259" key="8">
    <source>
        <dbReference type="Pfam" id="PF09764"/>
    </source>
</evidence>
<dbReference type="InterPro" id="IPR039733">
    <property type="entry name" value="NTAQ1"/>
</dbReference>
<dbReference type="Proteomes" id="UP000541444">
    <property type="component" value="Unassembled WGS sequence"/>
</dbReference>
<evidence type="ECO:0000256" key="5">
    <source>
        <dbReference type="ARBA" id="ARBA00022801"/>
    </source>
</evidence>
<comment type="catalytic activity">
    <reaction evidence="7">
        <text>N-terminal L-glutaminyl-[protein] + H2O = N-terminal L-glutamyl-[protein] + NH4(+)</text>
        <dbReference type="Rhea" id="RHEA:50680"/>
        <dbReference type="Rhea" id="RHEA-COMP:12668"/>
        <dbReference type="Rhea" id="RHEA-COMP:12777"/>
        <dbReference type="ChEBI" id="CHEBI:15377"/>
        <dbReference type="ChEBI" id="CHEBI:28938"/>
        <dbReference type="ChEBI" id="CHEBI:64721"/>
        <dbReference type="ChEBI" id="CHEBI:64722"/>
        <dbReference type="EC" id="3.5.1.122"/>
    </reaction>
</comment>
<gene>
    <name evidence="10" type="ORF">GIB67_040047</name>
</gene>
<evidence type="ECO:0000256" key="7">
    <source>
        <dbReference type="ARBA" id="ARBA00048768"/>
    </source>
</evidence>
<feature type="domain" description="Protein N-terminal glutamine amidohydrolase alpha beta roll" evidence="8">
    <location>
        <begin position="137"/>
        <end position="334"/>
    </location>
</feature>
<dbReference type="GO" id="GO:0070773">
    <property type="term" value="F:protein-N-terminal glutamine amidohydrolase activity"/>
    <property type="evidence" value="ECO:0007669"/>
    <property type="project" value="UniProtKB-EC"/>
</dbReference>
<dbReference type="GO" id="GO:0005634">
    <property type="term" value="C:nucleus"/>
    <property type="evidence" value="ECO:0007669"/>
    <property type="project" value="TreeGrafter"/>
</dbReference>
<comment type="subunit">
    <text evidence="2">Monomer.</text>
</comment>
<dbReference type="InterPro" id="IPR036397">
    <property type="entry name" value="RNaseH_sf"/>
</dbReference>
<dbReference type="CDD" id="cd06222">
    <property type="entry name" value="RNase_H_like"/>
    <property type="match status" value="1"/>
</dbReference>
<keyword evidence="5" id="KW-0378">Hydrolase</keyword>
<dbReference type="GO" id="GO:0004523">
    <property type="term" value="F:RNA-DNA hybrid ribonuclease activity"/>
    <property type="evidence" value="ECO:0007669"/>
    <property type="project" value="InterPro"/>
</dbReference>
<dbReference type="PANTHER" id="PTHR13035">
    <property type="entry name" value="PROTEIN N-TERMINAL GLUTAMINE AMIDOHYDROLASE"/>
    <property type="match status" value="1"/>
</dbReference>
<dbReference type="EC" id="3.5.1.122" evidence="3"/>
<evidence type="ECO:0000313" key="10">
    <source>
        <dbReference type="EMBL" id="KAF6158533.1"/>
    </source>
</evidence>
<dbReference type="GO" id="GO:0008418">
    <property type="term" value="F:protein-N-terminal asparagine amidohydrolase activity"/>
    <property type="evidence" value="ECO:0007669"/>
    <property type="project" value="InterPro"/>
</dbReference>
<reference evidence="10 11" key="1">
    <citation type="journal article" date="2020" name="IScience">
        <title>Genome Sequencing of the Endangered Kingdonia uniflora (Circaeasteraceae, Ranunculales) Reveals Potential Mechanisms of Evolutionary Specialization.</title>
        <authorList>
            <person name="Sun Y."/>
            <person name="Deng T."/>
            <person name="Zhang A."/>
            <person name="Moore M.J."/>
            <person name="Landis J.B."/>
            <person name="Lin N."/>
            <person name="Zhang H."/>
            <person name="Zhang X."/>
            <person name="Huang J."/>
            <person name="Zhang X."/>
            <person name="Sun H."/>
            <person name="Wang H."/>
        </authorList>
    </citation>
    <scope>NUCLEOTIDE SEQUENCE [LARGE SCALE GENOMIC DNA]</scope>
    <source>
        <strain evidence="10">TB1705</strain>
        <tissue evidence="10">Leaf</tissue>
    </source>
</reference>
<accession>A0A7J7MUG9</accession>
<dbReference type="Gene3D" id="3.30.420.10">
    <property type="entry name" value="Ribonuclease H-like superfamily/Ribonuclease H"/>
    <property type="match status" value="1"/>
</dbReference>
<dbReference type="GO" id="GO:0003676">
    <property type="term" value="F:nucleic acid binding"/>
    <property type="evidence" value="ECO:0007669"/>
    <property type="project" value="InterPro"/>
</dbReference>
<evidence type="ECO:0000256" key="1">
    <source>
        <dbReference type="ARBA" id="ARBA00008985"/>
    </source>
</evidence>
<dbReference type="InterPro" id="IPR044730">
    <property type="entry name" value="RNase_H-like_dom_plant"/>
</dbReference>
<dbReference type="GO" id="GO:0005829">
    <property type="term" value="C:cytosol"/>
    <property type="evidence" value="ECO:0007669"/>
    <property type="project" value="TreeGrafter"/>
</dbReference>
<dbReference type="InterPro" id="IPR002156">
    <property type="entry name" value="RNaseH_domain"/>
</dbReference>
<dbReference type="Pfam" id="PF13456">
    <property type="entry name" value="RVT_3"/>
    <property type="match status" value="1"/>
</dbReference>
<dbReference type="PANTHER" id="PTHR13035:SF0">
    <property type="entry name" value="PROTEIN N-TERMINAL GLUTAMINE AMIDOHYDROLASE"/>
    <property type="match status" value="1"/>
</dbReference>
<evidence type="ECO:0000256" key="3">
    <source>
        <dbReference type="ARBA" id="ARBA00012718"/>
    </source>
</evidence>
<evidence type="ECO:0000256" key="2">
    <source>
        <dbReference type="ARBA" id="ARBA00011245"/>
    </source>
</evidence>
<dbReference type="EMBL" id="JACGCM010001219">
    <property type="protein sequence ID" value="KAF6158533.1"/>
    <property type="molecule type" value="Genomic_DNA"/>
</dbReference>
<dbReference type="Gene3D" id="3.10.620.10">
    <property type="entry name" value="Protein N-terminal glutamine amidohydrolase, alpha beta roll"/>
    <property type="match status" value="1"/>
</dbReference>
<dbReference type="FunFam" id="3.10.620.10:FF:000001">
    <property type="entry name" value="Blast:Protein N-terminal glutamine amidohydrolase"/>
    <property type="match status" value="1"/>
</dbReference>
<dbReference type="InterPro" id="IPR037132">
    <property type="entry name" value="N_Gln_amidohydro_ab_roll_sf"/>
</dbReference>
<keyword evidence="11" id="KW-1185">Reference proteome</keyword>
<protein>
    <recommendedName>
        <fullName evidence="4">Protein N-terminal glutamine amidohydrolase</fullName>
        <ecNumber evidence="3">3.5.1.122</ecNumber>
    </recommendedName>
    <alternativeName>
        <fullName evidence="6">Protein NH2-terminal glutamine deamidase</fullName>
    </alternativeName>
</protein>
<dbReference type="AlphaFoldDB" id="A0A7J7MUG9"/>